<evidence type="ECO:0000313" key="3">
    <source>
        <dbReference type="Proteomes" id="UP000234479"/>
    </source>
</evidence>
<keyword evidence="1" id="KW-0812">Transmembrane</keyword>
<gene>
    <name evidence="2" type="ORF">SGCZBJ_04905</name>
</gene>
<keyword evidence="3" id="KW-1185">Reference proteome</keyword>
<name>A0A2N5DNS9_9CAUL</name>
<organism evidence="2 3">
    <name type="scientific">Caulobacter zeae</name>
    <dbReference type="NCBI Taxonomy" id="2055137"/>
    <lineage>
        <taxon>Bacteria</taxon>
        <taxon>Pseudomonadati</taxon>
        <taxon>Pseudomonadota</taxon>
        <taxon>Alphaproteobacteria</taxon>
        <taxon>Caulobacterales</taxon>
        <taxon>Caulobacteraceae</taxon>
        <taxon>Caulobacter</taxon>
    </lineage>
</organism>
<evidence type="ECO:0000256" key="1">
    <source>
        <dbReference type="SAM" id="Phobius"/>
    </source>
</evidence>
<dbReference type="Proteomes" id="UP000234479">
    <property type="component" value="Unassembled WGS sequence"/>
</dbReference>
<keyword evidence="1" id="KW-1133">Transmembrane helix</keyword>
<comment type="caution">
    <text evidence="2">The sequence shown here is derived from an EMBL/GenBank/DDBJ whole genome shotgun (WGS) entry which is preliminary data.</text>
</comment>
<dbReference type="EMBL" id="PJRS01000011">
    <property type="protein sequence ID" value="PLR27704.1"/>
    <property type="molecule type" value="Genomic_DNA"/>
</dbReference>
<sequence>MIAPPDMLSIRFTPTEASVGAGMLAAQNFVLLAIFMAVTFAGGMSLMQAGTLDWGRPRPSAPRLCRIW</sequence>
<reference evidence="2 3" key="1">
    <citation type="submission" date="2017-12" db="EMBL/GenBank/DDBJ databases">
        <title>The genome sequence of Caulobacter sp. 410.</title>
        <authorList>
            <person name="Gao J."/>
            <person name="Mao X."/>
            <person name="Sun J."/>
        </authorList>
    </citation>
    <scope>NUCLEOTIDE SEQUENCE [LARGE SCALE GENOMIC DNA]</scope>
    <source>
        <strain evidence="2 3">410</strain>
    </source>
</reference>
<dbReference type="AlphaFoldDB" id="A0A2N5DNS9"/>
<keyword evidence="1" id="KW-0472">Membrane</keyword>
<accession>A0A2N5DNS9</accession>
<evidence type="ECO:0000313" key="2">
    <source>
        <dbReference type="EMBL" id="PLR27704.1"/>
    </source>
</evidence>
<proteinExistence type="predicted"/>
<protein>
    <submittedName>
        <fullName evidence="2">Uncharacterized protein</fullName>
    </submittedName>
</protein>
<feature type="transmembrane region" description="Helical" evidence="1">
    <location>
        <begin position="29"/>
        <end position="49"/>
    </location>
</feature>